<dbReference type="InterPro" id="IPR007050">
    <property type="entry name" value="HTH_bacterioopsin"/>
</dbReference>
<dbReference type="InterPro" id="IPR000700">
    <property type="entry name" value="PAS-assoc_C"/>
</dbReference>
<dbReference type="InterPro" id="IPR003018">
    <property type="entry name" value="GAF"/>
</dbReference>
<dbReference type="InterPro" id="IPR035965">
    <property type="entry name" value="PAS-like_dom_sf"/>
</dbReference>
<protein>
    <recommendedName>
        <fullName evidence="2">histidine kinase</fullName>
        <ecNumber evidence="2">2.7.13.3</ecNumber>
    </recommendedName>
</protein>
<dbReference type="InterPro" id="IPR052162">
    <property type="entry name" value="Sensor_kinase/Photoreceptor"/>
</dbReference>
<dbReference type="PANTHER" id="PTHR43304:SF1">
    <property type="entry name" value="PAC DOMAIN-CONTAINING PROTEIN"/>
    <property type="match status" value="1"/>
</dbReference>
<dbReference type="Gene3D" id="3.30.450.40">
    <property type="match status" value="1"/>
</dbReference>
<proteinExistence type="predicted"/>
<keyword evidence="3" id="KW-0597">Phosphoprotein</keyword>
<dbReference type="InterPro" id="IPR000014">
    <property type="entry name" value="PAS"/>
</dbReference>
<dbReference type="OrthoDB" id="234125at2157"/>
<dbReference type="RefSeq" id="WP_089824267.1">
    <property type="nucleotide sequence ID" value="NZ_FODV01000005.1"/>
</dbReference>
<feature type="domain" description="PAC" evidence="10">
    <location>
        <begin position="393"/>
        <end position="444"/>
    </location>
</feature>
<dbReference type="PROSITE" id="PS50113">
    <property type="entry name" value="PAC"/>
    <property type="match status" value="2"/>
</dbReference>
<comment type="catalytic activity">
    <reaction evidence="1">
        <text>ATP + protein L-histidine = ADP + protein N-phospho-L-histidine.</text>
        <dbReference type="EC" id="2.7.13.3"/>
    </reaction>
</comment>
<feature type="domain" description="PAS" evidence="9">
    <location>
        <begin position="319"/>
        <end position="389"/>
    </location>
</feature>
<dbReference type="Pfam" id="PF08447">
    <property type="entry name" value="PAS_3"/>
    <property type="match status" value="2"/>
</dbReference>
<dbReference type="InterPro" id="IPR031803">
    <property type="entry name" value="BAT_GAF/HTH-assoc"/>
</dbReference>
<evidence type="ECO:0000256" key="4">
    <source>
        <dbReference type="ARBA" id="ARBA00022679"/>
    </source>
</evidence>
<evidence type="ECO:0000313" key="12">
    <source>
        <dbReference type="Proteomes" id="UP000199126"/>
    </source>
</evidence>
<dbReference type="Pfam" id="PF15915">
    <property type="entry name" value="BAT"/>
    <property type="match status" value="1"/>
</dbReference>
<feature type="domain" description="PAS" evidence="9">
    <location>
        <begin position="206"/>
        <end position="276"/>
    </location>
</feature>
<dbReference type="InterPro" id="IPR013656">
    <property type="entry name" value="PAS_4"/>
</dbReference>
<evidence type="ECO:0000259" key="9">
    <source>
        <dbReference type="PROSITE" id="PS50112"/>
    </source>
</evidence>
<dbReference type="Pfam" id="PF13185">
    <property type="entry name" value="GAF_2"/>
    <property type="match status" value="1"/>
</dbReference>
<feature type="domain" description="PAC" evidence="10">
    <location>
        <begin position="156"/>
        <end position="208"/>
    </location>
</feature>
<keyword evidence="8" id="KW-0175">Coiled coil</keyword>
<dbReference type="CDD" id="cd00130">
    <property type="entry name" value="PAS"/>
    <property type="match status" value="3"/>
</dbReference>
<dbReference type="SUPFAM" id="SSF55781">
    <property type="entry name" value="GAF domain-like"/>
    <property type="match status" value="1"/>
</dbReference>
<dbReference type="Pfam" id="PF08448">
    <property type="entry name" value="PAS_4"/>
    <property type="match status" value="1"/>
</dbReference>
<evidence type="ECO:0000256" key="7">
    <source>
        <dbReference type="ARBA" id="ARBA00023163"/>
    </source>
</evidence>
<keyword evidence="7" id="KW-0804">Transcription</keyword>
<dbReference type="PROSITE" id="PS50112">
    <property type="entry name" value="PAS"/>
    <property type="match status" value="3"/>
</dbReference>
<sequence>MVSDVLTDGLRDTLTVFEESADLGEPLTATEVAERLDVSQRRGAARLDELVDQGFLRTKTVGTEEQVWWRPPKRAAETERSFSTLVENVPGMIYRCRNETGWPMEFVSDGCRQLTGYDPEALETGRISFGDDIVHPDDVDHVWHTVQEDLAHDGQFTVQYRIRTADDETHWVWERGRAVGDGSEEPPILEGLITDITELKTQAQHLKHEIDDVFERVDDAFYALDTDFRFTYVNEQAEELLQHTEEELLGESVWEEFPSATETPAWESLHEALKTNEPTNYEIYFEPLAFWVEANVYPSETGLSVYFRDITERKERERELERYETLFEESTDVNAVLDPDGTIQYITPSVGYVLDYDPEELVGDNVFEYIHPEDRKTMRERVAETVDEGENRPIAEFRLRHADGSWRWLEARGRNLLDDPQIEGIVAYTHDVTERVERKRELKRQREQLAALNDFNKVVRKIADAVIEESTREEIEQAACQQLVASDSYKFAWIAAVDPTTEQVTPRVEAGVEGYLDDVELSSALHEPIGQAFRTGELQVSGDVFADPDFEPWRDAAETYGFRSFAAIPIVHKDTLYGVLGVYSERVGAFAEDERSIVGQLGEVVGHAINAYERRQALMSDEAVELEFLAHDVLDDFGVSAPEESRITFDQAVPLGDDEFLMYGTTTGDAFEALEALADQLPHFAELTVVTETSDEIRYKLRLVEPPVLSTVAAHGGRIQTATIEDGDFRLIVEVPLGMDVRQMTDIVRDTYLAPELLAQRQVPQRDQTTERIHQVFTDDLTDRQRTALEVAYYAGFFEWPRTSTGEEIAESMNIAPATFHQHLRAGENKLLSALVAEEPALR</sequence>
<dbReference type="Proteomes" id="UP000199126">
    <property type="component" value="Unassembled WGS sequence"/>
</dbReference>
<dbReference type="SUPFAM" id="SSF55785">
    <property type="entry name" value="PYP-like sensor domain (PAS domain)"/>
    <property type="match status" value="3"/>
</dbReference>
<evidence type="ECO:0000256" key="2">
    <source>
        <dbReference type="ARBA" id="ARBA00012438"/>
    </source>
</evidence>
<dbReference type="InterPro" id="IPR029016">
    <property type="entry name" value="GAF-like_dom_sf"/>
</dbReference>
<reference evidence="12" key="1">
    <citation type="submission" date="2016-10" db="EMBL/GenBank/DDBJ databases">
        <authorList>
            <person name="Varghese N."/>
            <person name="Submissions S."/>
        </authorList>
    </citation>
    <scope>NUCLEOTIDE SEQUENCE [LARGE SCALE GENOMIC DNA]</scope>
    <source>
        <strain evidence="12">CGMCC 1.10121</strain>
    </source>
</reference>
<dbReference type="SMART" id="SM00086">
    <property type="entry name" value="PAC"/>
    <property type="match status" value="2"/>
</dbReference>
<evidence type="ECO:0000256" key="6">
    <source>
        <dbReference type="ARBA" id="ARBA00023015"/>
    </source>
</evidence>
<keyword evidence="5" id="KW-0418">Kinase</keyword>
<evidence type="ECO:0000256" key="5">
    <source>
        <dbReference type="ARBA" id="ARBA00022777"/>
    </source>
</evidence>
<dbReference type="Pfam" id="PF04967">
    <property type="entry name" value="HTH_10"/>
    <property type="match status" value="1"/>
</dbReference>
<dbReference type="AlphaFoldDB" id="A0A1H8SLF4"/>
<organism evidence="11 12">
    <name type="scientific">Halogranum amylolyticum</name>
    <dbReference type="NCBI Taxonomy" id="660520"/>
    <lineage>
        <taxon>Archaea</taxon>
        <taxon>Methanobacteriati</taxon>
        <taxon>Methanobacteriota</taxon>
        <taxon>Stenosarchaea group</taxon>
        <taxon>Halobacteria</taxon>
        <taxon>Halobacteriales</taxon>
        <taxon>Haloferacaceae</taxon>
    </lineage>
</organism>
<evidence type="ECO:0000313" key="11">
    <source>
        <dbReference type="EMBL" id="SEO79356.1"/>
    </source>
</evidence>
<dbReference type="SMART" id="SM00091">
    <property type="entry name" value="PAS"/>
    <property type="match status" value="3"/>
</dbReference>
<keyword evidence="12" id="KW-1185">Reference proteome</keyword>
<dbReference type="EMBL" id="FODV01000005">
    <property type="protein sequence ID" value="SEO79356.1"/>
    <property type="molecule type" value="Genomic_DNA"/>
</dbReference>
<feature type="domain" description="PAS" evidence="9">
    <location>
        <begin position="78"/>
        <end position="153"/>
    </location>
</feature>
<dbReference type="NCBIfam" id="TIGR00229">
    <property type="entry name" value="sensory_box"/>
    <property type="match status" value="3"/>
</dbReference>
<dbReference type="Gene3D" id="3.30.450.20">
    <property type="entry name" value="PAS domain"/>
    <property type="match status" value="3"/>
</dbReference>
<keyword evidence="6" id="KW-0805">Transcription regulation</keyword>
<accession>A0A1H8SLF4</accession>
<evidence type="ECO:0000256" key="8">
    <source>
        <dbReference type="SAM" id="Coils"/>
    </source>
</evidence>
<evidence type="ECO:0000256" key="3">
    <source>
        <dbReference type="ARBA" id="ARBA00022553"/>
    </source>
</evidence>
<dbReference type="EC" id="2.7.13.3" evidence="2"/>
<name>A0A1H8SLF4_9EURY</name>
<feature type="coiled-coil region" evidence="8">
    <location>
        <begin position="189"/>
        <end position="216"/>
    </location>
</feature>
<evidence type="ECO:0000256" key="1">
    <source>
        <dbReference type="ARBA" id="ARBA00000085"/>
    </source>
</evidence>
<dbReference type="InterPro" id="IPR001610">
    <property type="entry name" value="PAC"/>
</dbReference>
<dbReference type="GO" id="GO:0004673">
    <property type="term" value="F:protein histidine kinase activity"/>
    <property type="evidence" value="ECO:0007669"/>
    <property type="project" value="UniProtKB-EC"/>
</dbReference>
<gene>
    <name evidence="11" type="ORF">SAMN04487948_105175</name>
</gene>
<dbReference type="InterPro" id="IPR013655">
    <property type="entry name" value="PAS_fold_3"/>
</dbReference>
<evidence type="ECO:0000259" key="10">
    <source>
        <dbReference type="PROSITE" id="PS50113"/>
    </source>
</evidence>
<keyword evidence="4" id="KW-0808">Transferase</keyword>
<dbReference type="SMART" id="SM00065">
    <property type="entry name" value="GAF"/>
    <property type="match status" value="1"/>
</dbReference>
<dbReference type="PANTHER" id="PTHR43304">
    <property type="entry name" value="PHYTOCHROME-LIKE PROTEIN CPH1"/>
    <property type="match status" value="1"/>
</dbReference>